<evidence type="ECO:0000256" key="3">
    <source>
        <dbReference type="ARBA" id="ARBA00022833"/>
    </source>
</evidence>
<organism evidence="7 8">
    <name type="scientific">Paramecium tetraurelia</name>
    <dbReference type="NCBI Taxonomy" id="5888"/>
    <lineage>
        <taxon>Eukaryota</taxon>
        <taxon>Sar</taxon>
        <taxon>Alveolata</taxon>
        <taxon>Ciliophora</taxon>
        <taxon>Intramacronucleata</taxon>
        <taxon>Oligohymenophorea</taxon>
        <taxon>Peniculida</taxon>
        <taxon>Parameciidae</taxon>
        <taxon>Paramecium</taxon>
    </lineage>
</organism>
<keyword evidence="8" id="KW-1185">Reference proteome</keyword>
<dbReference type="STRING" id="5888.A0DKK0"/>
<dbReference type="GO" id="GO:0006368">
    <property type="term" value="P:transcription elongation by RNA polymerase II"/>
    <property type="evidence" value="ECO:0000318"/>
    <property type="project" value="GO_Central"/>
</dbReference>
<evidence type="ECO:0000313" key="8">
    <source>
        <dbReference type="Proteomes" id="UP000000600"/>
    </source>
</evidence>
<evidence type="ECO:0000256" key="2">
    <source>
        <dbReference type="ARBA" id="ARBA00009730"/>
    </source>
</evidence>
<gene>
    <name evidence="7" type="ORF">GSPATT00017897001</name>
</gene>
<dbReference type="GeneID" id="5036749"/>
<evidence type="ECO:0000256" key="4">
    <source>
        <dbReference type="ARBA" id="ARBA00023242"/>
    </source>
</evidence>
<feature type="region of interest" description="Disordered" evidence="6">
    <location>
        <begin position="108"/>
        <end position="204"/>
    </location>
</feature>
<dbReference type="Proteomes" id="UP000000600">
    <property type="component" value="Unassembled WGS sequence"/>
</dbReference>
<dbReference type="OrthoDB" id="445983at2759"/>
<proteinExistence type="inferred from homology"/>
<dbReference type="HOGENOM" id="CLU_1345481_0_0_1"/>
<keyword evidence="5" id="KW-0805">Transcription regulation</keyword>
<keyword evidence="5" id="KW-0863">Zinc-finger</keyword>
<dbReference type="InterPro" id="IPR038567">
    <property type="entry name" value="T_Elf1_sf"/>
</dbReference>
<accession>A0DKK0</accession>
<keyword evidence="4 5" id="KW-0539">Nucleus</keyword>
<dbReference type="AlphaFoldDB" id="A0DKK0"/>
<protein>
    <recommendedName>
        <fullName evidence="5">Transcription elongation factor 1 homolog</fullName>
    </recommendedName>
</protein>
<comment type="similarity">
    <text evidence="2 5">Belongs to the ELOF1 family.</text>
</comment>
<dbReference type="InterPro" id="IPR007808">
    <property type="entry name" value="Elf1"/>
</dbReference>
<evidence type="ECO:0000256" key="1">
    <source>
        <dbReference type="ARBA" id="ARBA00004123"/>
    </source>
</evidence>
<feature type="compositionally biased region" description="Basic and acidic residues" evidence="6">
    <location>
        <begin position="125"/>
        <end position="150"/>
    </location>
</feature>
<feature type="compositionally biased region" description="Basic residues" evidence="6">
    <location>
        <begin position="112"/>
        <end position="124"/>
    </location>
</feature>
<dbReference type="GO" id="GO:0008270">
    <property type="term" value="F:zinc ion binding"/>
    <property type="evidence" value="ECO:0007669"/>
    <property type="project" value="UniProtKB-KW"/>
</dbReference>
<dbReference type="KEGG" id="ptm:GSPATT00017897001"/>
<evidence type="ECO:0000256" key="5">
    <source>
        <dbReference type="RuleBase" id="RU364033"/>
    </source>
</evidence>
<keyword evidence="5" id="KW-0804">Transcription</keyword>
<dbReference type="RefSeq" id="XP_001450964.1">
    <property type="nucleotide sequence ID" value="XM_001450927.1"/>
</dbReference>
<dbReference type="EMBL" id="CT868474">
    <property type="protein sequence ID" value="CAK83567.1"/>
    <property type="molecule type" value="Genomic_DNA"/>
</dbReference>
<comment type="function">
    <text evidence="5">Transcription elongation factor implicated in the maintenance of proper chromatin structure in actively transcribed regions.</text>
</comment>
<dbReference type="OMA" id="PIDIYHE"/>
<keyword evidence="5" id="KW-0479">Metal-binding</keyword>
<dbReference type="PANTHER" id="PTHR20934:SF0">
    <property type="entry name" value="TRANSCRIPTION ELONGATION FACTOR 1 HOMOLOG"/>
    <property type="match status" value="1"/>
</dbReference>
<dbReference type="Gene3D" id="2.20.25.190">
    <property type="match status" value="1"/>
</dbReference>
<evidence type="ECO:0000256" key="6">
    <source>
        <dbReference type="SAM" id="MobiDB-lite"/>
    </source>
</evidence>
<evidence type="ECO:0000313" key="7">
    <source>
        <dbReference type="EMBL" id="CAK83567.1"/>
    </source>
</evidence>
<dbReference type="GO" id="GO:0008023">
    <property type="term" value="C:transcription elongation factor complex"/>
    <property type="evidence" value="ECO:0000318"/>
    <property type="project" value="GO_Central"/>
</dbReference>
<reference evidence="7 8" key="1">
    <citation type="journal article" date="2006" name="Nature">
        <title>Global trends of whole-genome duplications revealed by the ciliate Paramecium tetraurelia.</title>
        <authorList>
            <consortium name="Genoscope"/>
            <person name="Aury J.-M."/>
            <person name="Jaillon O."/>
            <person name="Duret L."/>
            <person name="Noel B."/>
            <person name="Jubin C."/>
            <person name="Porcel B.M."/>
            <person name="Segurens B."/>
            <person name="Daubin V."/>
            <person name="Anthouard V."/>
            <person name="Aiach N."/>
            <person name="Arnaiz O."/>
            <person name="Billaut A."/>
            <person name="Beisson J."/>
            <person name="Blanc I."/>
            <person name="Bouhouche K."/>
            <person name="Camara F."/>
            <person name="Duharcourt S."/>
            <person name="Guigo R."/>
            <person name="Gogendeau D."/>
            <person name="Katinka M."/>
            <person name="Keller A.-M."/>
            <person name="Kissmehl R."/>
            <person name="Klotz C."/>
            <person name="Koll F."/>
            <person name="Le Moue A."/>
            <person name="Lepere C."/>
            <person name="Malinsky S."/>
            <person name="Nowacki M."/>
            <person name="Nowak J.K."/>
            <person name="Plattner H."/>
            <person name="Poulain J."/>
            <person name="Ruiz F."/>
            <person name="Serrano V."/>
            <person name="Zagulski M."/>
            <person name="Dessen P."/>
            <person name="Betermier M."/>
            <person name="Weissenbach J."/>
            <person name="Scarpelli C."/>
            <person name="Schachter V."/>
            <person name="Sperling L."/>
            <person name="Meyer E."/>
            <person name="Cohen J."/>
            <person name="Wincker P."/>
        </authorList>
    </citation>
    <scope>NUCLEOTIDE SEQUENCE [LARGE SCALE GENOMIC DNA]</scope>
    <source>
        <strain evidence="7 8">Stock d4-2</strain>
    </source>
</reference>
<dbReference type="GO" id="GO:0000993">
    <property type="term" value="F:RNA polymerase II complex binding"/>
    <property type="evidence" value="ECO:0000318"/>
    <property type="project" value="GO_Central"/>
</dbReference>
<dbReference type="Pfam" id="PF05129">
    <property type="entry name" value="Zn_ribbon_Elf1"/>
    <property type="match status" value="1"/>
</dbReference>
<name>A0DKK0_PARTE</name>
<keyword evidence="3 5" id="KW-0862">Zinc</keyword>
<sequence length="204" mass="24273">MGGRKRTFKVLKKPKTMKPRAYFDCAVCGWKDCIIIKIKKCYKTSKLECERCETKFDMKVRSLDEPIDIYHEWLHKLKTKAITPYPNRMQDEYDDTGDEANENDVEQLLKNQKGKKNKRKRIKRNASEEDMSSKNDKVSDSEEALDRDQDISEDSLLNKQKVEDNIDDNQEDEKENDQEDEKEDSEDESYNIKEQYKRKRGKKK</sequence>
<feature type="compositionally biased region" description="Acidic residues" evidence="6">
    <location>
        <begin position="165"/>
        <end position="189"/>
    </location>
</feature>
<dbReference type="SUPFAM" id="SSF57783">
    <property type="entry name" value="Zinc beta-ribbon"/>
    <property type="match status" value="1"/>
</dbReference>
<dbReference type="PANTHER" id="PTHR20934">
    <property type="entry name" value="TRANSCRIPTION ELONGATION FACTOR 1 HOMOLOG"/>
    <property type="match status" value="1"/>
</dbReference>
<comment type="subcellular location">
    <subcellularLocation>
        <location evidence="1 5">Nucleus</location>
    </subcellularLocation>
</comment>
<dbReference type="InParanoid" id="A0DKK0"/>